<protein>
    <submittedName>
        <fullName evidence="1">Uncharacterized protein</fullName>
    </submittedName>
</protein>
<dbReference type="Proteomes" id="UP000011081">
    <property type="component" value="Unassembled WGS sequence"/>
</dbReference>
<dbReference type="GeneID" id="19880454"/>
<sequence>MCGVAPSSQDVKNTSRAMYNSKIKQNQSYHSSKPCMCLKCYNSFIINFCKLAPDTINMIQGMTSNDVSQDMFDTQRGRQLLTLINSIKKGTVQYHLFCYNLFRGVFNNAELLHEYVTILEQRGNGKEKC</sequence>
<accession>L2GRL9</accession>
<evidence type="ECO:0000313" key="1">
    <source>
        <dbReference type="EMBL" id="ELA45913.1"/>
    </source>
</evidence>
<keyword evidence="2" id="KW-1185">Reference proteome</keyword>
<reference evidence="2" key="1">
    <citation type="submission" date="2011-03" db="EMBL/GenBank/DDBJ databases">
        <title>The genome sequence of Vavraia culicis strain floridensis.</title>
        <authorList>
            <consortium name="The Broad Institute Genome Sequencing Platform"/>
            <person name="Cuomo C."/>
            <person name="Becnel J."/>
            <person name="Sanscrainte N."/>
            <person name="Young S.K."/>
            <person name="Zeng Q."/>
            <person name="Gargeya S."/>
            <person name="Fitzgerald M."/>
            <person name="Haas B."/>
            <person name="Abouelleil A."/>
            <person name="Alvarado L."/>
            <person name="Arachchi H.M."/>
            <person name="Berlin A."/>
            <person name="Chapman S.B."/>
            <person name="Gearin G."/>
            <person name="Goldberg J."/>
            <person name="Griggs A."/>
            <person name="Gujja S."/>
            <person name="Hansen M."/>
            <person name="Heiman D."/>
            <person name="Howarth C."/>
            <person name="Larimer J."/>
            <person name="Lui A."/>
            <person name="MacDonald P.J.P."/>
            <person name="McCowen C."/>
            <person name="Montmayeur A."/>
            <person name="Murphy C."/>
            <person name="Neiman D."/>
            <person name="Pearson M."/>
            <person name="Priest M."/>
            <person name="Roberts A."/>
            <person name="Saif S."/>
            <person name="Shea T."/>
            <person name="Sisk P."/>
            <person name="Stolte C."/>
            <person name="Sykes S."/>
            <person name="Wortman J."/>
            <person name="Nusbaum C."/>
            <person name="Birren B."/>
        </authorList>
    </citation>
    <scope>NUCLEOTIDE SEQUENCE [LARGE SCALE GENOMIC DNA]</scope>
    <source>
        <strain evidence="2">floridensis</strain>
    </source>
</reference>
<name>L2GRL9_VAVCU</name>
<proteinExistence type="predicted"/>
<organism evidence="1 2">
    <name type="scientific">Vavraia culicis (isolate floridensis)</name>
    <name type="common">Microsporidian parasite</name>
    <dbReference type="NCBI Taxonomy" id="948595"/>
    <lineage>
        <taxon>Eukaryota</taxon>
        <taxon>Fungi</taxon>
        <taxon>Fungi incertae sedis</taxon>
        <taxon>Microsporidia</taxon>
        <taxon>Pleistophoridae</taxon>
        <taxon>Vavraia</taxon>
    </lineage>
</organism>
<evidence type="ECO:0000313" key="2">
    <source>
        <dbReference type="Proteomes" id="UP000011081"/>
    </source>
</evidence>
<dbReference type="HOGENOM" id="CLU_1950449_0_0_1"/>
<dbReference type="AlphaFoldDB" id="L2GRL9"/>
<feature type="non-terminal residue" evidence="1">
    <location>
        <position position="129"/>
    </location>
</feature>
<dbReference type="RefSeq" id="XP_008075602.1">
    <property type="nucleotide sequence ID" value="XM_008077411.1"/>
</dbReference>
<dbReference type="EMBL" id="GL877484">
    <property type="protein sequence ID" value="ELA45913.1"/>
    <property type="molecule type" value="Genomic_DNA"/>
</dbReference>
<dbReference type="InParanoid" id="L2GRL9"/>
<dbReference type="VEuPathDB" id="MicrosporidiaDB:VCUG_02593"/>
<gene>
    <name evidence="1" type="ORF">VCUG_02593</name>
</gene>